<protein>
    <submittedName>
        <fullName evidence="1">Uncharacterized protein</fullName>
    </submittedName>
</protein>
<organism evidence="1 2">
    <name type="scientific">Trifolium medium</name>
    <dbReference type="NCBI Taxonomy" id="97028"/>
    <lineage>
        <taxon>Eukaryota</taxon>
        <taxon>Viridiplantae</taxon>
        <taxon>Streptophyta</taxon>
        <taxon>Embryophyta</taxon>
        <taxon>Tracheophyta</taxon>
        <taxon>Spermatophyta</taxon>
        <taxon>Magnoliopsida</taxon>
        <taxon>eudicotyledons</taxon>
        <taxon>Gunneridae</taxon>
        <taxon>Pentapetalae</taxon>
        <taxon>rosids</taxon>
        <taxon>fabids</taxon>
        <taxon>Fabales</taxon>
        <taxon>Fabaceae</taxon>
        <taxon>Papilionoideae</taxon>
        <taxon>50 kb inversion clade</taxon>
        <taxon>NPAAA clade</taxon>
        <taxon>Hologalegina</taxon>
        <taxon>IRL clade</taxon>
        <taxon>Trifolieae</taxon>
        <taxon>Trifolium</taxon>
    </lineage>
</organism>
<dbReference type="Proteomes" id="UP000265520">
    <property type="component" value="Unassembled WGS sequence"/>
</dbReference>
<evidence type="ECO:0000313" key="2">
    <source>
        <dbReference type="Proteomes" id="UP000265520"/>
    </source>
</evidence>
<keyword evidence="2" id="KW-1185">Reference proteome</keyword>
<sequence>SRGGGTCVAHVTRPCRSHGGGTCGGGARDEVEPSLREWIELVIGLS</sequence>
<feature type="non-terminal residue" evidence="1">
    <location>
        <position position="1"/>
    </location>
</feature>
<accession>A0A392T116</accession>
<evidence type="ECO:0000313" key="1">
    <source>
        <dbReference type="EMBL" id="MCI54803.1"/>
    </source>
</evidence>
<name>A0A392T116_9FABA</name>
<proteinExistence type="predicted"/>
<comment type="caution">
    <text evidence="1">The sequence shown here is derived from an EMBL/GenBank/DDBJ whole genome shotgun (WGS) entry which is preliminary data.</text>
</comment>
<reference evidence="1 2" key="1">
    <citation type="journal article" date="2018" name="Front. Plant Sci.">
        <title>Red Clover (Trifolium pratense) and Zigzag Clover (T. medium) - A Picture of Genomic Similarities and Differences.</title>
        <authorList>
            <person name="Dluhosova J."/>
            <person name="Istvanek J."/>
            <person name="Nedelnik J."/>
            <person name="Repkova J."/>
        </authorList>
    </citation>
    <scope>NUCLEOTIDE SEQUENCE [LARGE SCALE GENOMIC DNA]</scope>
    <source>
        <strain evidence="2">cv. 10/8</strain>
        <tissue evidence="1">Leaf</tissue>
    </source>
</reference>
<dbReference type="EMBL" id="LXQA010485472">
    <property type="protein sequence ID" value="MCI54803.1"/>
    <property type="molecule type" value="Genomic_DNA"/>
</dbReference>
<dbReference type="AlphaFoldDB" id="A0A392T116"/>